<dbReference type="eggNOG" id="COG2094">
    <property type="taxonomic scope" value="Bacteria"/>
</dbReference>
<gene>
    <name evidence="6" type="ordered locus">Srot_1559</name>
</gene>
<dbReference type="InterPro" id="IPR036995">
    <property type="entry name" value="MPG_sf"/>
</dbReference>
<evidence type="ECO:0000256" key="2">
    <source>
        <dbReference type="ARBA" id="ARBA00022763"/>
    </source>
</evidence>
<dbReference type="PANTHER" id="PTHR10429:SF0">
    <property type="entry name" value="DNA-3-METHYLADENINE GLYCOSYLASE"/>
    <property type="match status" value="1"/>
</dbReference>
<organism evidence="6 7">
    <name type="scientific">Segniliparus rotundus (strain ATCC BAA-972 / CDC 1076 / CIP 108378 / DSM 44985 / JCM 13578)</name>
    <dbReference type="NCBI Taxonomy" id="640132"/>
    <lineage>
        <taxon>Bacteria</taxon>
        <taxon>Bacillati</taxon>
        <taxon>Actinomycetota</taxon>
        <taxon>Actinomycetes</taxon>
        <taxon>Mycobacteriales</taxon>
        <taxon>Segniliparaceae</taxon>
        <taxon>Segniliparus</taxon>
    </lineage>
</organism>
<proteinExistence type="inferred from homology"/>
<dbReference type="KEGG" id="srt:Srot_1559"/>
<name>D6Z7U1_SEGRD</name>
<dbReference type="RefSeq" id="WP_013138474.1">
    <property type="nucleotide sequence ID" value="NC_014168.1"/>
</dbReference>
<keyword evidence="7" id="KW-1185">Reference proteome</keyword>
<dbReference type="AlphaFoldDB" id="D6Z7U1"/>
<protein>
    <recommendedName>
        <fullName evidence="5">Putative 3-methyladenine DNA glycosylase</fullName>
        <ecNumber evidence="5">3.2.2.-</ecNumber>
    </recommendedName>
</protein>
<sequence>MVDIRASLAAHPVAVARRILGAQIVCRDASARIVEVEAYGSDPAGLWPDPAAHSYPGPTPRNRIMFGPAGRLYVYRSMGLHVCANVVTGPEGCGSGVLIRSGEIISGHQGVQARRRGIADPVRWARGPGNFGQALGVTLADAGADLLDPNSPLRLQFGEPVPDDQISTGPRVGISKAAARPWRLWISDSKAVSPFRPGGRKKRAASFEKIDS</sequence>
<dbReference type="Proteomes" id="UP000002247">
    <property type="component" value="Chromosome"/>
</dbReference>
<dbReference type="EC" id="3.2.2.-" evidence="5"/>
<dbReference type="Gene3D" id="3.10.300.10">
    <property type="entry name" value="Methylpurine-DNA glycosylase (MPG)"/>
    <property type="match status" value="1"/>
</dbReference>
<evidence type="ECO:0000256" key="4">
    <source>
        <dbReference type="ARBA" id="ARBA00023204"/>
    </source>
</evidence>
<dbReference type="InterPro" id="IPR011034">
    <property type="entry name" value="Formyl_transferase-like_C_sf"/>
</dbReference>
<dbReference type="CDD" id="cd00540">
    <property type="entry name" value="AAG"/>
    <property type="match status" value="1"/>
</dbReference>
<reference evidence="6 7" key="1">
    <citation type="journal article" date="2010" name="Stand. Genomic Sci.">
        <title>Complete genome sequence of Segniliparus rotundus type strain (CDC 1076).</title>
        <authorList>
            <person name="Sikorski J."/>
            <person name="Lapidus A."/>
            <person name="Copeland A."/>
            <person name="Misra M."/>
            <person name="Glavina Del Rio T."/>
            <person name="Nolan M."/>
            <person name="Lucas S."/>
            <person name="Chen F."/>
            <person name="Tice H."/>
            <person name="Cheng J.F."/>
            <person name="Jando M."/>
            <person name="Schneider S."/>
            <person name="Bruce D."/>
            <person name="Goodwin L."/>
            <person name="Pitluck S."/>
            <person name="Liolios K."/>
            <person name="Mikhailova N."/>
            <person name="Pati A."/>
            <person name="Ivanova N."/>
            <person name="Mavromatis K."/>
            <person name="Chen A."/>
            <person name="Palaniappan K."/>
            <person name="Chertkov O."/>
            <person name="Land M."/>
            <person name="Hauser L."/>
            <person name="Chang Y.J."/>
            <person name="Jeffries C.D."/>
            <person name="Brettin T."/>
            <person name="Detter J.C."/>
            <person name="Han C."/>
            <person name="Rohde M."/>
            <person name="Goker M."/>
            <person name="Bristow J."/>
            <person name="Eisen J.A."/>
            <person name="Markowitz V."/>
            <person name="Hugenholtz P."/>
            <person name="Kyrpides N.C."/>
            <person name="Klenk H.P."/>
        </authorList>
    </citation>
    <scope>NUCLEOTIDE SEQUENCE [LARGE SCALE GENOMIC DNA]</scope>
    <source>
        <strain evidence="7">ATCC BAA-972 / CDC 1076 / CIP 108378 / DSM 44985 / JCM 13578</strain>
    </source>
</reference>
<dbReference type="HOGENOM" id="CLU_060471_3_1_11"/>
<dbReference type="GO" id="GO:0006284">
    <property type="term" value="P:base-excision repair"/>
    <property type="evidence" value="ECO:0007669"/>
    <property type="project" value="InterPro"/>
</dbReference>
<dbReference type="Pfam" id="PF02245">
    <property type="entry name" value="Pur_DNA_glyco"/>
    <property type="match status" value="1"/>
</dbReference>
<keyword evidence="4 5" id="KW-0234">DNA repair</keyword>
<comment type="similarity">
    <text evidence="1 5">Belongs to the DNA glycosylase MPG family.</text>
</comment>
<dbReference type="SUPFAM" id="SSF50486">
    <property type="entry name" value="FMT C-terminal domain-like"/>
    <property type="match status" value="1"/>
</dbReference>
<dbReference type="NCBIfam" id="TIGR00567">
    <property type="entry name" value="3mg"/>
    <property type="match status" value="1"/>
</dbReference>
<dbReference type="HAMAP" id="MF_00527">
    <property type="entry name" value="3MGH"/>
    <property type="match status" value="1"/>
</dbReference>
<evidence type="ECO:0000256" key="5">
    <source>
        <dbReference type="HAMAP-Rule" id="MF_00527"/>
    </source>
</evidence>
<keyword evidence="3 5" id="KW-0378">Hydrolase</keyword>
<dbReference type="GO" id="GO:0003905">
    <property type="term" value="F:alkylbase DNA N-glycosylase activity"/>
    <property type="evidence" value="ECO:0007669"/>
    <property type="project" value="InterPro"/>
</dbReference>
<dbReference type="InterPro" id="IPR003180">
    <property type="entry name" value="MPG"/>
</dbReference>
<evidence type="ECO:0000313" key="6">
    <source>
        <dbReference type="EMBL" id="ADG98021.1"/>
    </source>
</evidence>
<dbReference type="GO" id="GO:0003677">
    <property type="term" value="F:DNA binding"/>
    <property type="evidence" value="ECO:0007669"/>
    <property type="project" value="InterPro"/>
</dbReference>
<dbReference type="NCBIfam" id="NF002003">
    <property type="entry name" value="PRK00802.1-3"/>
    <property type="match status" value="1"/>
</dbReference>
<dbReference type="PANTHER" id="PTHR10429">
    <property type="entry name" value="DNA-3-METHYLADENINE GLYCOSYLASE"/>
    <property type="match status" value="1"/>
</dbReference>
<keyword evidence="2 5" id="KW-0227">DNA damage</keyword>
<accession>D6Z7U1</accession>
<dbReference type="STRING" id="640132.Srot_1559"/>
<evidence type="ECO:0000256" key="3">
    <source>
        <dbReference type="ARBA" id="ARBA00022801"/>
    </source>
</evidence>
<dbReference type="EMBL" id="CP001958">
    <property type="protein sequence ID" value="ADG98021.1"/>
    <property type="molecule type" value="Genomic_DNA"/>
</dbReference>
<evidence type="ECO:0000256" key="1">
    <source>
        <dbReference type="ARBA" id="ARBA00009232"/>
    </source>
</evidence>
<evidence type="ECO:0000313" key="7">
    <source>
        <dbReference type="Proteomes" id="UP000002247"/>
    </source>
</evidence>